<reference evidence="1 2" key="2">
    <citation type="journal article" date="2022" name="Mol. Ecol. Resour.">
        <title>The genomes of chicory, endive, great burdock and yacon provide insights into Asteraceae paleo-polyploidization history and plant inulin production.</title>
        <authorList>
            <person name="Fan W."/>
            <person name="Wang S."/>
            <person name="Wang H."/>
            <person name="Wang A."/>
            <person name="Jiang F."/>
            <person name="Liu H."/>
            <person name="Zhao H."/>
            <person name="Xu D."/>
            <person name="Zhang Y."/>
        </authorList>
    </citation>
    <scope>NUCLEOTIDE SEQUENCE [LARGE SCALE GENOMIC DNA]</scope>
    <source>
        <strain evidence="2">cv. Niubang</strain>
    </source>
</reference>
<name>A0ACB8Z7U0_ARCLA</name>
<gene>
    <name evidence="1" type="ORF">L6452_32074</name>
</gene>
<evidence type="ECO:0000313" key="1">
    <source>
        <dbReference type="EMBL" id="KAI3692260.1"/>
    </source>
</evidence>
<sequence length="68" mass="7829">MEVGFVEDVVVVVWNHGHRCLSDMLPPQSNPQNPQMIISSPESPYSFPDQIPQFCIQFIFLGLVFFQF</sequence>
<keyword evidence="2" id="KW-1185">Reference proteome</keyword>
<proteinExistence type="predicted"/>
<protein>
    <submittedName>
        <fullName evidence="1">Uncharacterized protein</fullName>
    </submittedName>
</protein>
<comment type="caution">
    <text evidence="1">The sequence shown here is derived from an EMBL/GenBank/DDBJ whole genome shotgun (WGS) entry which is preliminary data.</text>
</comment>
<evidence type="ECO:0000313" key="2">
    <source>
        <dbReference type="Proteomes" id="UP001055879"/>
    </source>
</evidence>
<dbReference type="Proteomes" id="UP001055879">
    <property type="component" value="Linkage Group LG11"/>
</dbReference>
<dbReference type="EMBL" id="CM042057">
    <property type="protein sequence ID" value="KAI3692260.1"/>
    <property type="molecule type" value="Genomic_DNA"/>
</dbReference>
<organism evidence="1 2">
    <name type="scientific">Arctium lappa</name>
    <name type="common">Greater burdock</name>
    <name type="synonym">Lappa major</name>
    <dbReference type="NCBI Taxonomy" id="4217"/>
    <lineage>
        <taxon>Eukaryota</taxon>
        <taxon>Viridiplantae</taxon>
        <taxon>Streptophyta</taxon>
        <taxon>Embryophyta</taxon>
        <taxon>Tracheophyta</taxon>
        <taxon>Spermatophyta</taxon>
        <taxon>Magnoliopsida</taxon>
        <taxon>eudicotyledons</taxon>
        <taxon>Gunneridae</taxon>
        <taxon>Pentapetalae</taxon>
        <taxon>asterids</taxon>
        <taxon>campanulids</taxon>
        <taxon>Asterales</taxon>
        <taxon>Asteraceae</taxon>
        <taxon>Carduoideae</taxon>
        <taxon>Cardueae</taxon>
        <taxon>Arctiinae</taxon>
        <taxon>Arctium</taxon>
    </lineage>
</organism>
<accession>A0ACB8Z7U0</accession>
<reference evidence="2" key="1">
    <citation type="journal article" date="2022" name="Mol. Ecol. Resour.">
        <title>The genomes of chicory, endive, great burdock and yacon provide insights into Asteraceae palaeo-polyploidization history and plant inulin production.</title>
        <authorList>
            <person name="Fan W."/>
            <person name="Wang S."/>
            <person name="Wang H."/>
            <person name="Wang A."/>
            <person name="Jiang F."/>
            <person name="Liu H."/>
            <person name="Zhao H."/>
            <person name="Xu D."/>
            <person name="Zhang Y."/>
        </authorList>
    </citation>
    <scope>NUCLEOTIDE SEQUENCE [LARGE SCALE GENOMIC DNA]</scope>
    <source>
        <strain evidence="2">cv. Niubang</strain>
    </source>
</reference>